<name>A0AAD5R1A8_PARTN</name>
<accession>A0AAD5R1A8</accession>
<proteinExistence type="predicted"/>
<dbReference type="Proteomes" id="UP001196413">
    <property type="component" value="Unassembled WGS sequence"/>
</dbReference>
<evidence type="ECO:0000313" key="1">
    <source>
        <dbReference type="EMBL" id="KAJ1367533.1"/>
    </source>
</evidence>
<organism evidence="1 2">
    <name type="scientific">Parelaphostrongylus tenuis</name>
    <name type="common">Meningeal worm</name>
    <dbReference type="NCBI Taxonomy" id="148309"/>
    <lineage>
        <taxon>Eukaryota</taxon>
        <taxon>Metazoa</taxon>
        <taxon>Ecdysozoa</taxon>
        <taxon>Nematoda</taxon>
        <taxon>Chromadorea</taxon>
        <taxon>Rhabditida</taxon>
        <taxon>Rhabditina</taxon>
        <taxon>Rhabditomorpha</taxon>
        <taxon>Strongyloidea</taxon>
        <taxon>Metastrongylidae</taxon>
        <taxon>Parelaphostrongylus</taxon>
    </lineage>
</organism>
<keyword evidence="2" id="KW-1185">Reference proteome</keyword>
<sequence length="173" mass="18703">MAYTKVPIVSIEVPSIATSEAGAKAFLERLVMHSVFDILESQDSNALLSDIAILTILSQHSVWTSYKPVDCKIVVSPTDMPAKTIETYCIIVGNTVTGICTTVTEICTTKFAAKCNDSDPAIVTVTPVAADYTSIPETLSVCIAFSIWTRCVEKLCGPQTSSWRTGRKQCGKM</sequence>
<dbReference type="AlphaFoldDB" id="A0AAD5R1A8"/>
<comment type="caution">
    <text evidence="1">The sequence shown here is derived from an EMBL/GenBank/DDBJ whole genome shotgun (WGS) entry which is preliminary data.</text>
</comment>
<protein>
    <submittedName>
        <fullName evidence="1">Uncharacterized protein</fullName>
    </submittedName>
</protein>
<gene>
    <name evidence="1" type="ORF">KIN20_028466</name>
</gene>
<reference evidence="1" key="1">
    <citation type="submission" date="2021-06" db="EMBL/GenBank/DDBJ databases">
        <title>Parelaphostrongylus tenuis whole genome reference sequence.</title>
        <authorList>
            <person name="Garwood T.J."/>
            <person name="Larsen P.A."/>
            <person name="Fountain-Jones N.M."/>
            <person name="Garbe J.R."/>
            <person name="Macchietto M.G."/>
            <person name="Kania S.A."/>
            <person name="Gerhold R.W."/>
            <person name="Richards J.E."/>
            <person name="Wolf T.M."/>
        </authorList>
    </citation>
    <scope>NUCLEOTIDE SEQUENCE</scope>
    <source>
        <strain evidence="1">MNPRO001-30</strain>
        <tissue evidence="1">Meninges</tissue>
    </source>
</reference>
<evidence type="ECO:0000313" key="2">
    <source>
        <dbReference type="Proteomes" id="UP001196413"/>
    </source>
</evidence>
<dbReference type="EMBL" id="JAHQIW010005940">
    <property type="protein sequence ID" value="KAJ1367533.1"/>
    <property type="molecule type" value="Genomic_DNA"/>
</dbReference>